<protein>
    <submittedName>
        <fullName evidence="2">Uncharacterized protein</fullName>
    </submittedName>
</protein>
<dbReference type="EMBL" id="JBHUHF010000001">
    <property type="protein sequence ID" value="MFD2028502.1"/>
    <property type="molecule type" value="Genomic_DNA"/>
</dbReference>
<organism evidence="2 3">
    <name type="scientific">Promicromonospora aerolata</name>
    <dbReference type="NCBI Taxonomy" id="195749"/>
    <lineage>
        <taxon>Bacteria</taxon>
        <taxon>Bacillati</taxon>
        <taxon>Actinomycetota</taxon>
        <taxon>Actinomycetes</taxon>
        <taxon>Micrococcales</taxon>
        <taxon>Promicromonosporaceae</taxon>
        <taxon>Promicromonospora</taxon>
    </lineage>
</organism>
<evidence type="ECO:0000313" key="3">
    <source>
        <dbReference type="Proteomes" id="UP001597338"/>
    </source>
</evidence>
<dbReference type="RefSeq" id="WP_377200181.1">
    <property type="nucleotide sequence ID" value="NZ_JBHUHF010000001.1"/>
</dbReference>
<reference evidence="3" key="1">
    <citation type="journal article" date="2019" name="Int. J. Syst. Evol. Microbiol.">
        <title>The Global Catalogue of Microorganisms (GCM) 10K type strain sequencing project: providing services to taxonomists for standard genome sequencing and annotation.</title>
        <authorList>
            <consortium name="The Broad Institute Genomics Platform"/>
            <consortium name="The Broad Institute Genome Sequencing Center for Infectious Disease"/>
            <person name="Wu L."/>
            <person name="Ma J."/>
        </authorList>
    </citation>
    <scope>NUCLEOTIDE SEQUENCE [LARGE SCALE GENOMIC DNA]</scope>
    <source>
        <strain evidence="3">CCM 7043</strain>
    </source>
</reference>
<accession>A0ABW4VGC5</accession>
<gene>
    <name evidence="2" type="ORF">ACFSL2_23645</name>
</gene>
<evidence type="ECO:0000256" key="1">
    <source>
        <dbReference type="SAM" id="MobiDB-lite"/>
    </source>
</evidence>
<sequence length="84" mass="9469">MGSYAKKTNRRRYEDRSFSVRAVHRDRPDLHKLAEVLIRLTLQETGRTRAEHRATERPDTYRPATGGATSAAATAVTDQDSRIG</sequence>
<proteinExistence type="predicted"/>
<feature type="compositionally biased region" description="Basic and acidic residues" evidence="1">
    <location>
        <begin position="46"/>
        <end position="60"/>
    </location>
</feature>
<comment type="caution">
    <text evidence="2">The sequence shown here is derived from an EMBL/GenBank/DDBJ whole genome shotgun (WGS) entry which is preliminary data.</text>
</comment>
<keyword evidence="3" id="KW-1185">Reference proteome</keyword>
<dbReference type="Proteomes" id="UP001597338">
    <property type="component" value="Unassembled WGS sequence"/>
</dbReference>
<evidence type="ECO:0000313" key="2">
    <source>
        <dbReference type="EMBL" id="MFD2028502.1"/>
    </source>
</evidence>
<name>A0ABW4VGC5_9MICO</name>
<feature type="region of interest" description="Disordered" evidence="1">
    <location>
        <begin position="46"/>
        <end position="84"/>
    </location>
</feature>
<feature type="compositionally biased region" description="Low complexity" evidence="1">
    <location>
        <begin position="64"/>
        <end position="77"/>
    </location>
</feature>